<feature type="non-terminal residue" evidence="2">
    <location>
        <position position="1"/>
    </location>
</feature>
<feature type="domain" description="LptD C-terminal" evidence="1">
    <location>
        <begin position="1"/>
        <end position="272"/>
    </location>
</feature>
<dbReference type="GO" id="GO:1990351">
    <property type="term" value="C:transporter complex"/>
    <property type="evidence" value="ECO:0007669"/>
    <property type="project" value="TreeGrafter"/>
</dbReference>
<dbReference type="InterPro" id="IPR007543">
    <property type="entry name" value="LptD_C"/>
</dbReference>
<protein>
    <recommendedName>
        <fullName evidence="1">LptD C-terminal domain-containing protein</fullName>
    </recommendedName>
</protein>
<dbReference type="InterPro" id="IPR050218">
    <property type="entry name" value="LptD"/>
</dbReference>
<evidence type="ECO:0000259" key="1">
    <source>
        <dbReference type="Pfam" id="PF04453"/>
    </source>
</evidence>
<dbReference type="PANTHER" id="PTHR30189:SF1">
    <property type="entry name" value="LPS-ASSEMBLY PROTEIN LPTD"/>
    <property type="match status" value="1"/>
</dbReference>
<gene>
    <name evidence="2" type="ORF">S01H4_46958</name>
</gene>
<dbReference type="GO" id="GO:0061024">
    <property type="term" value="P:membrane organization"/>
    <property type="evidence" value="ECO:0007669"/>
    <property type="project" value="InterPro"/>
</dbReference>
<evidence type="ECO:0000313" key="2">
    <source>
        <dbReference type="EMBL" id="GAG95235.1"/>
    </source>
</evidence>
<accession>X1BJM0</accession>
<name>X1BJM0_9ZZZZ</name>
<reference evidence="2" key="1">
    <citation type="journal article" date="2014" name="Front. Microbiol.">
        <title>High frequency of phylogenetically diverse reductive dehalogenase-homologous genes in deep subseafloor sedimentary metagenomes.</title>
        <authorList>
            <person name="Kawai M."/>
            <person name="Futagami T."/>
            <person name="Toyoda A."/>
            <person name="Takaki Y."/>
            <person name="Nishi S."/>
            <person name="Hori S."/>
            <person name="Arai W."/>
            <person name="Tsubouchi T."/>
            <person name="Morono Y."/>
            <person name="Uchiyama I."/>
            <person name="Ito T."/>
            <person name="Fujiyama A."/>
            <person name="Inagaki F."/>
            <person name="Takami H."/>
        </authorList>
    </citation>
    <scope>NUCLEOTIDE SEQUENCE</scope>
    <source>
        <strain evidence="2">Expedition CK06-06</strain>
    </source>
</reference>
<dbReference type="Pfam" id="PF04453">
    <property type="entry name" value="LptD"/>
    <property type="match status" value="1"/>
</dbReference>
<organism evidence="2">
    <name type="scientific">marine sediment metagenome</name>
    <dbReference type="NCBI Taxonomy" id="412755"/>
    <lineage>
        <taxon>unclassified sequences</taxon>
        <taxon>metagenomes</taxon>
        <taxon>ecological metagenomes</taxon>
    </lineage>
</organism>
<proteinExistence type="predicted"/>
<dbReference type="AlphaFoldDB" id="X1BJM0"/>
<feature type="non-terminal residue" evidence="2">
    <location>
        <position position="278"/>
    </location>
</feature>
<dbReference type="PANTHER" id="PTHR30189">
    <property type="entry name" value="LPS-ASSEMBLY PROTEIN"/>
    <property type="match status" value="1"/>
</dbReference>
<comment type="caution">
    <text evidence="2">The sequence shown here is derived from an EMBL/GenBank/DDBJ whole genome shotgun (WGS) entry which is preliminary data.</text>
</comment>
<dbReference type="GO" id="GO:0009279">
    <property type="term" value="C:cell outer membrane"/>
    <property type="evidence" value="ECO:0007669"/>
    <property type="project" value="TreeGrafter"/>
</dbReference>
<dbReference type="EMBL" id="BART01026299">
    <property type="protein sequence ID" value="GAG95235.1"/>
    <property type="molecule type" value="Genomic_DNA"/>
</dbReference>
<sequence length="278" mass="32141">DDYYFQDFGDIPEEISVNQLLQQAQVQYRDEHWVFTSLVQGYQSLHPVNRQEVLSPYSRLPMLSLSGSFPDAWKGFDFTWHSEGTYYNRSDILDTSTSDASGDASGIIAGVNGGRFEARPGIGHPFNWIWGFFDPKLQFDVIYYTLQNQMPPQDNHLSRSVPMFDIHSGLFFERNINLLHHSYEQTFEPELYYLYVPFRSQNDLPNFDSGIIPFTYSQMFSNNRFSGLDRIGDSNQLTLALTTRFINNQTGDQKFRLSVGDTFYFQKPQTQLCNTPGC</sequence>